<evidence type="ECO:0000313" key="1">
    <source>
        <dbReference type="EMBL" id="MBU8867835.1"/>
    </source>
</evidence>
<dbReference type="Proteomes" id="UP000824166">
    <property type="component" value="Unassembled WGS sequence"/>
</dbReference>
<dbReference type="EMBL" id="JAHOPC010000010">
    <property type="protein sequence ID" value="MBU8867835.1"/>
    <property type="molecule type" value="Genomic_DNA"/>
</dbReference>
<accession>A0ABS6I8S8</accession>
<dbReference type="RefSeq" id="WP_216925954.1">
    <property type="nucleotide sequence ID" value="NZ_JAHOPC010000010.1"/>
</dbReference>
<reference evidence="1 2" key="1">
    <citation type="submission" date="2021-06" db="EMBL/GenBank/DDBJ databases">
        <authorList>
            <person name="Jeong J.W."/>
        </authorList>
    </citation>
    <scope>NUCLEOTIDE SEQUENCE [LARGE SCALE GENOMIC DNA]</scope>
    <source>
        <strain evidence="1 2">MMS21-TAE1-1</strain>
    </source>
</reference>
<name>A0ABS6I8S8_9MICC</name>
<sequence length="145" mass="15627">MTHAADLRAWALGVFTREAGTELLLRAFDGRLATPDLPWISTHDTVHGAWIDFDGIPAYADAYPGEEQAILRVAASLGGSASVVLGDWLAGLHCKHVQLVLAAVSHAAGIHEHWSGMSFNPDGTPDTMITNTALYPWPENDAQRD</sequence>
<comment type="caution">
    <text evidence="1">The sequence shown here is derived from an EMBL/GenBank/DDBJ whole genome shotgun (WGS) entry which is preliminary data.</text>
</comment>
<proteinExistence type="predicted"/>
<organism evidence="1 2">
    <name type="scientific">Paenarthrobacter aromaticivorans</name>
    <dbReference type="NCBI Taxonomy" id="2849150"/>
    <lineage>
        <taxon>Bacteria</taxon>
        <taxon>Bacillati</taxon>
        <taxon>Actinomycetota</taxon>
        <taxon>Actinomycetes</taxon>
        <taxon>Micrococcales</taxon>
        <taxon>Micrococcaceae</taxon>
        <taxon>Paenarthrobacter</taxon>
    </lineage>
</organism>
<evidence type="ECO:0000313" key="2">
    <source>
        <dbReference type="Proteomes" id="UP000824166"/>
    </source>
</evidence>
<protein>
    <submittedName>
        <fullName evidence="1">Uncharacterized protein</fullName>
    </submittedName>
</protein>
<gene>
    <name evidence="1" type="ORF">KSW38_16225</name>
</gene>
<keyword evidence="2" id="KW-1185">Reference proteome</keyword>